<gene>
    <name evidence="2" type="ORF">HAX54_041595</name>
</gene>
<name>A0ABS8W095_DATST</name>
<reference evidence="2 3" key="1">
    <citation type="journal article" date="2021" name="BMC Genomics">
        <title>Datura genome reveals duplications of psychoactive alkaloid biosynthetic genes and high mutation rate following tissue culture.</title>
        <authorList>
            <person name="Rajewski A."/>
            <person name="Carter-House D."/>
            <person name="Stajich J."/>
            <person name="Litt A."/>
        </authorList>
    </citation>
    <scope>NUCLEOTIDE SEQUENCE [LARGE SCALE GENOMIC DNA]</scope>
    <source>
        <strain evidence="2">AR-01</strain>
    </source>
</reference>
<keyword evidence="1" id="KW-0732">Signal</keyword>
<feature type="chain" id="PRO_5045719390" evidence="1">
    <location>
        <begin position="27"/>
        <end position="182"/>
    </location>
</feature>
<dbReference type="Proteomes" id="UP000823775">
    <property type="component" value="Unassembled WGS sequence"/>
</dbReference>
<accession>A0ABS8W095</accession>
<evidence type="ECO:0000313" key="3">
    <source>
        <dbReference type="Proteomes" id="UP000823775"/>
    </source>
</evidence>
<organism evidence="2 3">
    <name type="scientific">Datura stramonium</name>
    <name type="common">Jimsonweed</name>
    <name type="synonym">Common thornapple</name>
    <dbReference type="NCBI Taxonomy" id="4076"/>
    <lineage>
        <taxon>Eukaryota</taxon>
        <taxon>Viridiplantae</taxon>
        <taxon>Streptophyta</taxon>
        <taxon>Embryophyta</taxon>
        <taxon>Tracheophyta</taxon>
        <taxon>Spermatophyta</taxon>
        <taxon>Magnoliopsida</taxon>
        <taxon>eudicotyledons</taxon>
        <taxon>Gunneridae</taxon>
        <taxon>Pentapetalae</taxon>
        <taxon>asterids</taxon>
        <taxon>lamiids</taxon>
        <taxon>Solanales</taxon>
        <taxon>Solanaceae</taxon>
        <taxon>Solanoideae</taxon>
        <taxon>Datureae</taxon>
        <taxon>Datura</taxon>
    </lineage>
</organism>
<dbReference type="EMBL" id="JACEIK010006003">
    <property type="protein sequence ID" value="MCE2054891.1"/>
    <property type="molecule type" value="Genomic_DNA"/>
</dbReference>
<keyword evidence="3" id="KW-1185">Reference proteome</keyword>
<evidence type="ECO:0000313" key="2">
    <source>
        <dbReference type="EMBL" id="MCE2054891.1"/>
    </source>
</evidence>
<comment type="caution">
    <text evidence="2">The sequence shown here is derived from an EMBL/GenBank/DDBJ whole genome shotgun (WGS) entry which is preliminary data.</text>
</comment>
<protein>
    <submittedName>
        <fullName evidence="2">Uncharacterized protein</fullName>
    </submittedName>
</protein>
<feature type="signal peptide" evidence="1">
    <location>
        <begin position="1"/>
        <end position="26"/>
    </location>
</feature>
<proteinExistence type="predicted"/>
<evidence type="ECO:0000256" key="1">
    <source>
        <dbReference type="SAM" id="SignalP"/>
    </source>
</evidence>
<sequence length="182" mass="19782">MLQDQFFHIDHLSMMFLLFIIHLGATEEVKERHTCDRPSNSPSLACVFVSLDTYGGRSDGPSPFIITGGDGSDLEGKSGNEATSSPAGGFVPMRGDVLKAKTLGFRDILCWQIEGKYKFYSLGWMSKAPRYYFPTMVREFYANYNATLEGVFGSSVQSAKVAEATTNTAEAAPGTESVGHAA</sequence>